<organism evidence="1 2">
    <name type="scientific">Cardiobacterium hominis (strain ATCC 15826 / DSM 8339 / NCTC 10426 / 6573)</name>
    <dbReference type="NCBI Taxonomy" id="638300"/>
    <lineage>
        <taxon>Bacteria</taxon>
        <taxon>Pseudomonadati</taxon>
        <taxon>Pseudomonadota</taxon>
        <taxon>Gammaproteobacteria</taxon>
        <taxon>Cardiobacteriales</taxon>
        <taxon>Cardiobacteriaceae</taxon>
        <taxon>Cardiobacterium</taxon>
    </lineage>
</organism>
<dbReference type="AlphaFoldDB" id="C8NCV8"/>
<dbReference type="EMBL" id="ACKY01000128">
    <property type="protein sequence ID" value="EEV87525.1"/>
    <property type="molecule type" value="Genomic_DNA"/>
</dbReference>
<evidence type="ECO:0000313" key="2">
    <source>
        <dbReference type="Proteomes" id="UP000004870"/>
    </source>
</evidence>
<proteinExistence type="predicted"/>
<gene>
    <name evidence="1" type="ORF">HMPREF0198_2336</name>
</gene>
<protein>
    <submittedName>
        <fullName evidence="1">Uncharacterized protein</fullName>
    </submittedName>
</protein>
<keyword evidence="2" id="KW-1185">Reference proteome</keyword>
<comment type="caution">
    <text evidence="1">The sequence shown here is derived from an EMBL/GenBank/DDBJ whole genome shotgun (WGS) entry which is preliminary data.</text>
</comment>
<accession>C8NCV8</accession>
<dbReference type="STRING" id="2718.CHUV0807_1328"/>
<evidence type="ECO:0000313" key="1">
    <source>
        <dbReference type="EMBL" id="EEV87525.1"/>
    </source>
</evidence>
<name>C8NCV8_CARH6</name>
<dbReference type="Proteomes" id="UP000004870">
    <property type="component" value="Unassembled WGS sequence"/>
</dbReference>
<reference evidence="1 2" key="1">
    <citation type="submission" date="2009-08" db="EMBL/GenBank/DDBJ databases">
        <authorList>
            <person name="Qin X."/>
            <person name="Bachman B."/>
            <person name="Battles P."/>
            <person name="Bell A."/>
            <person name="Bess C."/>
            <person name="Bickham C."/>
            <person name="Chaboub L."/>
            <person name="Chen D."/>
            <person name="Coyle M."/>
            <person name="Deiros D.R."/>
            <person name="Dinh H."/>
            <person name="Forbes L."/>
            <person name="Fowler G."/>
            <person name="Francisco L."/>
            <person name="Fu Q."/>
            <person name="Gubbala S."/>
            <person name="Hale W."/>
            <person name="Han Y."/>
            <person name="Hemphill L."/>
            <person name="Highlander S.K."/>
            <person name="Hirani K."/>
            <person name="Hogues M."/>
            <person name="Jackson L."/>
            <person name="Jakkamsetti A."/>
            <person name="Javaid M."/>
            <person name="Jiang H."/>
            <person name="Korchina V."/>
            <person name="Kovar C."/>
            <person name="Lara F."/>
            <person name="Lee S."/>
            <person name="Mata R."/>
            <person name="Mathew T."/>
            <person name="Moen C."/>
            <person name="Morales K."/>
            <person name="Munidasa M."/>
            <person name="Nazareth L."/>
            <person name="Ngo R."/>
            <person name="Nguyen L."/>
            <person name="Okwuonu G."/>
            <person name="Ongeri F."/>
            <person name="Patil S."/>
            <person name="Petrosino J."/>
            <person name="Pham C."/>
            <person name="Pham P."/>
            <person name="Pu L.-L."/>
            <person name="Puazo M."/>
            <person name="Raj R."/>
            <person name="Reid J."/>
            <person name="Rouhana J."/>
            <person name="Saada N."/>
            <person name="Shang Y."/>
            <person name="Simmons D."/>
            <person name="Thornton R."/>
            <person name="Warren J."/>
            <person name="Weissenberger G."/>
            <person name="Zhang J."/>
            <person name="Zhang L."/>
            <person name="Zhou C."/>
            <person name="Zhu D."/>
            <person name="Muzny D."/>
            <person name="Worley K."/>
            <person name="Gibbs R."/>
        </authorList>
    </citation>
    <scope>NUCLEOTIDE SEQUENCE [LARGE SCALE GENOMIC DNA]</scope>
    <source>
        <strain evidence="2">ATCC 15826 / DSM 8339 / NCTC 10426 / 6573</strain>
    </source>
</reference>
<sequence length="170" mass="18133">MPRHSSNFQETPVQNALPAVQALADAAEPLAWLRVQTAAPVCAANAASLALAWPLEGTPALHGGLLQALTLAVAEHLELRLRHDGTLYRDGAPAGRVTLELIAQDGASLARITAPFADGLAAVLFALLAEWNARPYLPVANRWTAFALDGDIDQKGRRISIRDGKPVFMD</sequence>
<dbReference type="HOGENOM" id="CLU_1567868_0_0_6"/>